<dbReference type="Pfam" id="PF00512">
    <property type="entry name" value="HisKA"/>
    <property type="match status" value="1"/>
</dbReference>
<evidence type="ECO:0000313" key="9">
    <source>
        <dbReference type="Proteomes" id="UP000052232"/>
    </source>
</evidence>
<reference evidence="8 9" key="1">
    <citation type="journal article" date="2015" name="G3 (Bethesda)">
        <title>Insights into Ongoing Evolution of the Hexachlorocyclohexane Catabolic Pathway from Comparative Genomics of Ten Sphingomonadaceae Strains.</title>
        <authorList>
            <person name="Pearce S.L."/>
            <person name="Oakeshott J.G."/>
            <person name="Pandey G."/>
        </authorList>
    </citation>
    <scope>NUCLEOTIDE SEQUENCE [LARGE SCALE GENOMIC DNA]</scope>
    <source>
        <strain evidence="8 9">LL01</strain>
    </source>
</reference>
<dbReference type="Pfam" id="PF00072">
    <property type="entry name" value="Response_reg"/>
    <property type="match status" value="1"/>
</dbReference>
<dbReference type="STRING" id="1420583.V473_08310"/>
<evidence type="ECO:0000256" key="1">
    <source>
        <dbReference type="ARBA" id="ARBA00000085"/>
    </source>
</evidence>
<dbReference type="InterPro" id="IPR003594">
    <property type="entry name" value="HATPase_dom"/>
</dbReference>
<evidence type="ECO:0000256" key="3">
    <source>
        <dbReference type="ARBA" id="ARBA00022553"/>
    </source>
</evidence>
<keyword evidence="5" id="KW-0175">Coiled coil</keyword>
<dbReference type="PROSITE" id="PS50109">
    <property type="entry name" value="HIS_KIN"/>
    <property type="match status" value="1"/>
</dbReference>
<proteinExistence type="predicted"/>
<dbReference type="InterPro" id="IPR011006">
    <property type="entry name" value="CheY-like_superfamily"/>
</dbReference>
<dbReference type="Gene3D" id="3.30.450.20">
    <property type="entry name" value="PAS domain"/>
    <property type="match status" value="1"/>
</dbReference>
<dbReference type="InterPro" id="IPR035965">
    <property type="entry name" value="PAS-like_dom_sf"/>
</dbReference>
<evidence type="ECO:0000259" key="6">
    <source>
        <dbReference type="PROSITE" id="PS50109"/>
    </source>
</evidence>
<dbReference type="SMART" id="SM00448">
    <property type="entry name" value="REC"/>
    <property type="match status" value="1"/>
</dbReference>
<dbReference type="SUPFAM" id="SSF55785">
    <property type="entry name" value="PYP-like sensor domain (PAS domain)"/>
    <property type="match status" value="1"/>
</dbReference>
<evidence type="ECO:0000259" key="7">
    <source>
        <dbReference type="PROSITE" id="PS50110"/>
    </source>
</evidence>
<gene>
    <name evidence="8" type="ORF">V473_08310</name>
</gene>
<keyword evidence="8" id="KW-0808">Transferase</keyword>
<dbReference type="NCBIfam" id="TIGR00229">
    <property type="entry name" value="sensory_box"/>
    <property type="match status" value="1"/>
</dbReference>
<accession>A0A0J7Y2W8</accession>
<dbReference type="PRINTS" id="PR00344">
    <property type="entry name" value="BCTRLSENSOR"/>
</dbReference>
<dbReference type="InterPro" id="IPR004358">
    <property type="entry name" value="Sig_transdc_His_kin-like_C"/>
</dbReference>
<evidence type="ECO:0000256" key="2">
    <source>
        <dbReference type="ARBA" id="ARBA00012438"/>
    </source>
</evidence>
<dbReference type="Gene3D" id="1.10.287.130">
    <property type="match status" value="1"/>
</dbReference>
<evidence type="ECO:0000313" key="8">
    <source>
        <dbReference type="EMBL" id="KMS58149.1"/>
    </source>
</evidence>
<name>A0A0J7Y2W8_9SPHN</name>
<comment type="catalytic activity">
    <reaction evidence="1">
        <text>ATP + protein L-histidine = ADP + protein N-phospho-L-histidine.</text>
        <dbReference type="EC" id="2.7.13.3"/>
    </reaction>
</comment>
<dbReference type="Pfam" id="PF02518">
    <property type="entry name" value="HATPase_c"/>
    <property type="match status" value="1"/>
</dbReference>
<dbReference type="PROSITE" id="PS50110">
    <property type="entry name" value="RESPONSE_REGULATORY"/>
    <property type="match status" value="1"/>
</dbReference>
<dbReference type="PANTHER" id="PTHR43065">
    <property type="entry name" value="SENSOR HISTIDINE KINASE"/>
    <property type="match status" value="1"/>
</dbReference>
<feature type="domain" description="Response regulatory" evidence="7">
    <location>
        <begin position="561"/>
        <end position="670"/>
    </location>
</feature>
<dbReference type="InterPro" id="IPR036097">
    <property type="entry name" value="HisK_dim/P_sf"/>
</dbReference>
<feature type="modified residue" description="4-aspartylphosphate" evidence="4">
    <location>
        <position position="611"/>
    </location>
</feature>
<keyword evidence="3 4" id="KW-0597">Phosphoprotein</keyword>
<dbReference type="EMBL" id="JACT01000001">
    <property type="protein sequence ID" value="KMS58149.1"/>
    <property type="molecule type" value="Genomic_DNA"/>
</dbReference>
<dbReference type="EC" id="2.7.13.3" evidence="2"/>
<dbReference type="Gene3D" id="3.30.565.10">
    <property type="entry name" value="Histidine kinase-like ATPase, C-terminal domain"/>
    <property type="match status" value="1"/>
</dbReference>
<evidence type="ECO:0000256" key="5">
    <source>
        <dbReference type="SAM" id="Coils"/>
    </source>
</evidence>
<comment type="caution">
    <text evidence="8">The sequence shown here is derived from an EMBL/GenBank/DDBJ whole genome shotgun (WGS) entry which is preliminary data.</text>
</comment>
<feature type="domain" description="Histidine kinase" evidence="6">
    <location>
        <begin position="320"/>
        <end position="540"/>
    </location>
</feature>
<dbReference type="InterPro" id="IPR005467">
    <property type="entry name" value="His_kinase_dom"/>
</dbReference>
<dbReference type="InterPro" id="IPR000014">
    <property type="entry name" value="PAS"/>
</dbReference>
<dbReference type="SUPFAM" id="SSF55874">
    <property type="entry name" value="ATPase domain of HSP90 chaperone/DNA topoisomerase II/histidine kinase"/>
    <property type="match status" value="1"/>
</dbReference>
<dbReference type="SMART" id="SM00388">
    <property type="entry name" value="HisKA"/>
    <property type="match status" value="1"/>
</dbReference>
<dbReference type="InterPro" id="IPR003661">
    <property type="entry name" value="HisK_dim/P_dom"/>
</dbReference>
<dbReference type="SUPFAM" id="SSF52172">
    <property type="entry name" value="CheY-like"/>
    <property type="match status" value="2"/>
</dbReference>
<dbReference type="RefSeq" id="WP_066602361.1">
    <property type="nucleotide sequence ID" value="NZ_KQ130434.1"/>
</dbReference>
<dbReference type="InterPro" id="IPR036890">
    <property type="entry name" value="HATPase_C_sf"/>
</dbReference>
<dbReference type="SMART" id="SM00387">
    <property type="entry name" value="HATPase_c"/>
    <property type="match status" value="1"/>
</dbReference>
<dbReference type="SUPFAM" id="SSF47384">
    <property type="entry name" value="Homodimeric domain of signal transducing histidine kinase"/>
    <property type="match status" value="1"/>
</dbReference>
<dbReference type="AlphaFoldDB" id="A0A0J7Y2W8"/>
<sequence length="670" mass="73148">MIPHFSERGIILAPHGRDAAIAGSILTDAGLRSTIAASLRDMVGELERGAGFALLTEEGLRTVNLNPLALWLDAQPEWSDFPFVLLTQKGGGLERNPAAKRFLDMLGNVTFLERPFHPTTLVSLVQSALRGRRRQYEARARLEELHRGADRYRSLFESIDAGFCIIDMVFDANGSPIDYRFVEANPAFERQTGLQGAVGQSMRTMVPGHEQHWFDVYGAVAQNGERVRFEQHAEALGNIWYDVYAFRVGDPNARRVAILFNDISDRRQMELALRESEERLRRLNETLEERVVERTQALELAQEALRQSQKLEAMGQLTGGVAHDFNNLLTPIVGSLDLLLRRGIGTDRERKLIEGAVQSADRARTLVQRLLAFARRQPLQATAINISDLIENLFDLVASTCGPRIKVAIDVADALPPAKADANQIEMALLNLAVNARDAMPDGGALTICAALDQVKADNPARLRPGVYVRLSVIDTGSGMDADTIAKAVEPFFTTKGVGQGTGLGLSMVHGLAAQLGGGLFIDSLVGRGTRIDLWLPATDACPEQAPAPMEIDCAQRDCGVALVVDDEDLVRASTAHMLSELGYTVVEAHSGEEALRMLCISNEIDLLVTDHLMPGITGTDLATQLRESRPGMRVLVVSGYAEGKGISPDLPRLTKPFKQSDLANCLAQL</sequence>
<keyword evidence="8" id="KW-0418">Kinase</keyword>
<organism evidence="8 9">
    <name type="scientific">Sphingobium cupriresistens LL01</name>
    <dbReference type="NCBI Taxonomy" id="1420583"/>
    <lineage>
        <taxon>Bacteria</taxon>
        <taxon>Pseudomonadati</taxon>
        <taxon>Pseudomonadota</taxon>
        <taxon>Alphaproteobacteria</taxon>
        <taxon>Sphingomonadales</taxon>
        <taxon>Sphingomonadaceae</taxon>
        <taxon>Sphingobium</taxon>
    </lineage>
</organism>
<dbReference type="PATRIC" id="fig|1420583.3.peg.1667"/>
<dbReference type="Pfam" id="PF13188">
    <property type="entry name" value="PAS_8"/>
    <property type="match status" value="1"/>
</dbReference>
<dbReference type="GO" id="GO:0000155">
    <property type="term" value="F:phosphorelay sensor kinase activity"/>
    <property type="evidence" value="ECO:0007669"/>
    <property type="project" value="InterPro"/>
</dbReference>
<dbReference type="PANTHER" id="PTHR43065:SF42">
    <property type="entry name" value="TWO-COMPONENT SENSOR PPRA"/>
    <property type="match status" value="1"/>
</dbReference>
<dbReference type="Proteomes" id="UP000052232">
    <property type="component" value="Unassembled WGS sequence"/>
</dbReference>
<dbReference type="Gene3D" id="3.40.50.2300">
    <property type="match status" value="1"/>
</dbReference>
<feature type="coiled-coil region" evidence="5">
    <location>
        <begin position="266"/>
        <end position="304"/>
    </location>
</feature>
<protein>
    <recommendedName>
        <fullName evidence="2">histidine kinase</fullName>
        <ecNumber evidence="2">2.7.13.3</ecNumber>
    </recommendedName>
</protein>
<dbReference type="InterPro" id="IPR001789">
    <property type="entry name" value="Sig_transdc_resp-reg_receiver"/>
</dbReference>
<keyword evidence="9" id="KW-1185">Reference proteome</keyword>
<evidence type="ECO:0000256" key="4">
    <source>
        <dbReference type="PROSITE-ProRule" id="PRU00169"/>
    </source>
</evidence>
<dbReference type="CDD" id="cd00082">
    <property type="entry name" value="HisKA"/>
    <property type="match status" value="1"/>
</dbReference>